<evidence type="ECO:0000313" key="2">
    <source>
        <dbReference type="EMBL" id="OEL22471.1"/>
    </source>
</evidence>
<reference evidence="2 3" key="1">
    <citation type="submission" date="2016-09" db="EMBL/GenBank/DDBJ databases">
        <title>The draft genome of Dichanthelium oligosanthes: A C3 panicoid grass species.</title>
        <authorList>
            <person name="Studer A.J."/>
            <person name="Schnable J.C."/>
            <person name="Brutnell T.P."/>
        </authorList>
    </citation>
    <scope>NUCLEOTIDE SEQUENCE [LARGE SCALE GENOMIC DNA]</scope>
    <source>
        <strain evidence="3">cv. Kellogg 1175</strain>
        <tissue evidence="2">Leaf</tissue>
    </source>
</reference>
<comment type="caution">
    <text evidence="2">The sequence shown here is derived from an EMBL/GenBank/DDBJ whole genome shotgun (WGS) entry which is preliminary data.</text>
</comment>
<feature type="region of interest" description="Disordered" evidence="1">
    <location>
        <begin position="1"/>
        <end position="20"/>
    </location>
</feature>
<dbReference type="Proteomes" id="UP000095767">
    <property type="component" value="Unassembled WGS sequence"/>
</dbReference>
<evidence type="ECO:0000256" key="1">
    <source>
        <dbReference type="SAM" id="MobiDB-lite"/>
    </source>
</evidence>
<evidence type="ECO:0000313" key="3">
    <source>
        <dbReference type="Proteomes" id="UP000095767"/>
    </source>
</evidence>
<sequence length="93" mass="9827">MDVANKGPIADCNAPTQLTPQDFNTVEQGALADQVGGSTGKRPLGRDAAKKKGAKSSSSPGSVEYASKFHDLSIEKIGYSRTQMLNSEAKWQG</sequence>
<accession>A0A1E5VBJ0</accession>
<name>A0A1E5VBJ0_9POAL</name>
<organism evidence="2 3">
    <name type="scientific">Dichanthelium oligosanthes</name>
    <dbReference type="NCBI Taxonomy" id="888268"/>
    <lineage>
        <taxon>Eukaryota</taxon>
        <taxon>Viridiplantae</taxon>
        <taxon>Streptophyta</taxon>
        <taxon>Embryophyta</taxon>
        <taxon>Tracheophyta</taxon>
        <taxon>Spermatophyta</taxon>
        <taxon>Magnoliopsida</taxon>
        <taxon>Liliopsida</taxon>
        <taxon>Poales</taxon>
        <taxon>Poaceae</taxon>
        <taxon>PACMAD clade</taxon>
        <taxon>Panicoideae</taxon>
        <taxon>Panicodae</taxon>
        <taxon>Paniceae</taxon>
        <taxon>Dichantheliinae</taxon>
        <taxon>Dichanthelium</taxon>
    </lineage>
</organism>
<dbReference type="AlphaFoldDB" id="A0A1E5VBJ0"/>
<proteinExistence type="predicted"/>
<protein>
    <submittedName>
        <fullName evidence="2">Uncharacterized protein</fullName>
    </submittedName>
</protein>
<keyword evidence="3" id="KW-1185">Reference proteome</keyword>
<gene>
    <name evidence="2" type="ORF">BAE44_0016510</name>
</gene>
<feature type="region of interest" description="Disordered" evidence="1">
    <location>
        <begin position="32"/>
        <end position="65"/>
    </location>
</feature>
<dbReference type="EMBL" id="LWDX02045247">
    <property type="protein sequence ID" value="OEL22471.1"/>
    <property type="molecule type" value="Genomic_DNA"/>
</dbReference>